<evidence type="ECO:0000256" key="1">
    <source>
        <dbReference type="SAM" id="MobiDB-lite"/>
    </source>
</evidence>
<reference evidence="2" key="2">
    <citation type="submission" date="2023-01" db="EMBL/GenBank/DDBJ databases">
        <authorList>
            <person name="Sun Q."/>
            <person name="Evtushenko L."/>
        </authorList>
    </citation>
    <scope>NUCLEOTIDE SEQUENCE</scope>
    <source>
        <strain evidence="2">VKM Ac-1958</strain>
    </source>
</reference>
<proteinExistence type="predicted"/>
<organism evidence="2 3">
    <name type="scientific">Microbacterium keratanolyticum</name>
    <dbReference type="NCBI Taxonomy" id="67574"/>
    <lineage>
        <taxon>Bacteria</taxon>
        <taxon>Bacillati</taxon>
        <taxon>Actinomycetota</taxon>
        <taxon>Actinomycetes</taxon>
        <taxon>Micrococcales</taxon>
        <taxon>Microbacteriaceae</taxon>
        <taxon>Microbacterium</taxon>
    </lineage>
</organism>
<feature type="compositionally biased region" description="Basic and acidic residues" evidence="1">
    <location>
        <begin position="192"/>
        <end position="211"/>
    </location>
</feature>
<reference evidence="2" key="1">
    <citation type="journal article" date="2014" name="Int. J. Syst. Evol. Microbiol.">
        <title>Complete genome sequence of Corynebacterium casei LMG S-19264T (=DSM 44701T), isolated from a smear-ripened cheese.</title>
        <authorList>
            <consortium name="US DOE Joint Genome Institute (JGI-PGF)"/>
            <person name="Walter F."/>
            <person name="Albersmeier A."/>
            <person name="Kalinowski J."/>
            <person name="Ruckert C."/>
        </authorList>
    </citation>
    <scope>NUCLEOTIDE SEQUENCE</scope>
    <source>
        <strain evidence="2">VKM Ac-1958</strain>
    </source>
</reference>
<sequence>MAEGDLDISTGGVLAVDSEQLRDVHDQLIRVRDGIEIVPGRLQNASSLAGDVGREFAEPALVLRMRELSDEVAQTCASLMATIQTFELVEARLSGTPLIEQQRDRPWWDWLGTTRWFRDPTLAERADDVIAEWQFNRTHPFAQKAADMGLFLARSGLGPLSYVVLAALGRAYPALVDAVGRGVIPGHAPLAPKEHSTSLHVTTDTRPRPPIRGVEDAVIRMQMTEDAQVSVETYEMPDGTSKYIVYIKGTDLLDPGQPWDMQSNTDLYMSQQESASFAAAESAMRLAGIQPSDPILLFTHSQGGMIGTHLAASGEFTVLAHTSFGNPVQAVPIPGVLDVPVRHKDDPVARLAGGGTGMETDDSVLVERLAFPETDIRDFGMRSHHLDAYRETAALMDKSSDGRLDDLRAIIAGFDRATLVTARNFTADDPAR</sequence>
<evidence type="ECO:0008006" key="4">
    <source>
        <dbReference type="Google" id="ProtNLM"/>
    </source>
</evidence>
<evidence type="ECO:0000313" key="3">
    <source>
        <dbReference type="Proteomes" id="UP001142325"/>
    </source>
</evidence>
<dbReference type="RefSeq" id="WP_204938644.1">
    <property type="nucleotide sequence ID" value="NZ_BAAAUM010000001.1"/>
</dbReference>
<protein>
    <recommendedName>
        <fullName evidence="4">Alpha/beta hydrolase family protein</fullName>
    </recommendedName>
</protein>
<keyword evidence="3" id="KW-1185">Reference proteome</keyword>
<comment type="caution">
    <text evidence="2">The sequence shown here is derived from an EMBL/GenBank/DDBJ whole genome shotgun (WGS) entry which is preliminary data.</text>
</comment>
<dbReference type="EMBL" id="BSET01000001">
    <property type="protein sequence ID" value="GLK00972.1"/>
    <property type="molecule type" value="Genomic_DNA"/>
</dbReference>
<evidence type="ECO:0000313" key="2">
    <source>
        <dbReference type="EMBL" id="GLK00972.1"/>
    </source>
</evidence>
<dbReference type="Proteomes" id="UP001142325">
    <property type="component" value="Unassembled WGS sequence"/>
</dbReference>
<dbReference type="SUPFAM" id="SSF53474">
    <property type="entry name" value="alpha/beta-Hydrolases"/>
    <property type="match status" value="1"/>
</dbReference>
<accession>A0A9W6HQB6</accession>
<feature type="region of interest" description="Disordered" evidence="1">
    <location>
        <begin position="189"/>
        <end position="211"/>
    </location>
</feature>
<dbReference type="InterPro" id="IPR029058">
    <property type="entry name" value="AB_hydrolase_fold"/>
</dbReference>
<name>A0A9W6HQB6_9MICO</name>
<gene>
    <name evidence="2" type="ORF">GCM10017596_06870</name>
</gene>
<dbReference type="AlphaFoldDB" id="A0A9W6HQB6"/>